<feature type="transmembrane region" description="Helical" evidence="6">
    <location>
        <begin position="209"/>
        <end position="230"/>
    </location>
</feature>
<dbReference type="Proteomes" id="UP000010310">
    <property type="component" value="Unassembled WGS sequence"/>
</dbReference>
<evidence type="ECO:0000256" key="2">
    <source>
        <dbReference type="ARBA" id="ARBA00007165"/>
    </source>
</evidence>
<dbReference type="PANTHER" id="PTHR23427:SF2">
    <property type="entry name" value="SURFEIT LOCUS PROTEIN 1"/>
    <property type="match status" value="1"/>
</dbReference>
<dbReference type="STRING" id="1208365.B273_0940"/>
<feature type="transmembrane region" description="Helical" evidence="6">
    <location>
        <begin position="15"/>
        <end position="35"/>
    </location>
</feature>
<evidence type="ECO:0000256" key="5">
    <source>
        <dbReference type="ARBA" id="ARBA00023136"/>
    </source>
</evidence>
<gene>
    <name evidence="7" type="ORF">B273_0940</name>
</gene>
<dbReference type="InterPro" id="IPR045214">
    <property type="entry name" value="Surf1/Surf4"/>
</dbReference>
<evidence type="ECO:0000256" key="4">
    <source>
        <dbReference type="ARBA" id="ARBA00022989"/>
    </source>
</evidence>
<keyword evidence="5 6" id="KW-0472">Membrane</keyword>
<dbReference type="CDD" id="cd06662">
    <property type="entry name" value="SURF1"/>
    <property type="match status" value="1"/>
</dbReference>
<comment type="caution">
    <text evidence="7">The sequence shown here is derived from an EMBL/GenBank/DDBJ whole genome shotgun (WGS) entry which is preliminary data.</text>
</comment>
<proteinExistence type="inferred from homology"/>
<dbReference type="PROSITE" id="PS50895">
    <property type="entry name" value="SURF1"/>
    <property type="match status" value="1"/>
</dbReference>
<organism evidence="7 8">
    <name type="scientific">SAR86 cluster bacterium SAR86E</name>
    <dbReference type="NCBI Taxonomy" id="1208365"/>
    <lineage>
        <taxon>Bacteria</taxon>
        <taxon>Pseudomonadati</taxon>
        <taxon>Pseudomonadota</taxon>
        <taxon>Gammaproteobacteria</taxon>
        <taxon>SAR86 cluster</taxon>
    </lineage>
</organism>
<dbReference type="Pfam" id="PF02104">
    <property type="entry name" value="SURF1"/>
    <property type="match status" value="1"/>
</dbReference>
<dbReference type="GO" id="GO:0005886">
    <property type="term" value="C:plasma membrane"/>
    <property type="evidence" value="ECO:0007669"/>
    <property type="project" value="UniProtKB-SubCell"/>
</dbReference>
<dbReference type="PANTHER" id="PTHR23427">
    <property type="entry name" value="SURFEIT LOCUS PROTEIN"/>
    <property type="match status" value="1"/>
</dbReference>
<dbReference type="PATRIC" id="fig|1208365.4.peg.517"/>
<sequence>MKDLSTIEHIKHNKALTAFSCVFIVVFILLGFWQIERAGFKASLIQEFDLEQAKAPKPISSSSLQWSRVYLEGLYDPTQQVLIDNQIKDGKVGYKIYTPFYYGQDQAIFVDRGWISQGKTRNDLPNINFKASKLRIIGSLVKPEKEVLAGDELLTNDWPLVSQTKSPSVIQDAYEKQFLNMVLILDPGSLFMNEHVALTPFVITPTKHYGYALQWFTMSLVLAGMFIYAIKRES</sequence>
<dbReference type="AlphaFoldDB" id="K6H2I4"/>
<evidence type="ECO:0000313" key="7">
    <source>
        <dbReference type="EMBL" id="EKO36718.1"/>
    </source>
</evidence>
<reference evidence="7 8" key="1">
    <citation type="submission" date="2012-09" db="EMBL/GenBank/DDBJ databases">
        <authorList>
            <person name="Dupont C.L."/>
            <person name="Rusch D.B."/>
            <person name="Lombardo M.-J."/>
            <person name="Novotny M."/>
            <person name="Yee-Greenbaum J."/>
            <person name="Laskin R."/>
        </authorList>
    </citation>
    <scope>NUCLEOTIDE SEQUENCE [LARGE SCALE GENOMIC DNA]</scope>
    <source>
        <strain evidence="7">SAR86E</strain>
    </source>
</reference>
<evidence type="ECO:0000313" key="8">
    <source>
        <dbReference type="Proteomes" id="UP000010310"/>
    </source>
</evidence>
<comment type="subcellular location">
    <subcellularLocation>
        <location evidence="6">Cell membrane</location>
        <topology evidence="6">Multi-pass membrane protein</topology>
    </subcellularLocation>
    <subcellularLocation>
        <location evidence="1">Membrane</location>
    </subcellularLocation>
</comment>
<name>K6H2I4_9GAMM</name>
<evidence type="ECO:0000256" key="1">
    <source>
        <dbReference type="ARBA" id="ARBA00004370"/>
    </source>
</evidence>
<evidence type="ECO:0000256" key="3">
    <source>
        <dbReference type="ARBA" id="ARBA00022692"/>
    </source>
</evidence>
<keyword evidence="4 6" id="KW-1133">Transmembrane helix</keyword>
<keyword evidence="8" id="KW-1185">Reference proteome</keyword>
<dbReference type="EMBL" id="AMWX01000002">
    <property type="protein sequence ID" value="EKO36718.1"/>
    <property type="molecule type" value="Genomic_DNA"/>
</dbReference>
<protein>
    <recommendedName>
        <fullName evidence="6">SURF1-like protein</fullName>
    </recommendedName>
</protein>
<accession>K6H2I4</accession>
<dbReference type="InterPro" id="IPR002994">
    <property type="entry name" value="Surf1/Shy1"/>
</dbReference>
<keyword evidence="6" id="KW-1003">Cell membrane</keyword>
<evidence type="ECO:0000256" key="6">
    <source>
        <dbReference type="RuleBase" id="RU363076"/>
    </source>
</evidence>
<keyword evidence="3 6" id="KW-0812">Transmembrane</keyword>
<comment type="similarity">
    <text evidence="2 6">Belongs to the SURF1 family.</text>
</comment>